<dbReference type="GO" id="GO:0140359">
    <property type="term" value="F:ABC-type transporter activity"/>
    <property type="evidence" value="ECO:0007669"/>
    <property type="project" value="InterPro"/>
</dbReference>
<feature type="transmembrane region" description="Helical" evidence="7">
    <location>
        <begin position="165"/>
        <end position="187"/>
    </location>
</feature>
<sequence>MRPRKKRRVTPLKIFLRSLSQMFFLITKRDKKILVVLTFMSILMSFIEVFSISMIMPFITLASSPDLILSHRYARMVYEFLHFSTPLNFAFFFSFFLVGMYLLRMGYSVLFAYVNSRFACKKAHTLAQRLFMRHLRISYLEHIKVSVDKIRDIVMSKSGSVMNSFNALLNMLAELSIILFLYSLLLITNWKMTLVLTAILGLQIFFVTKYMSKFIRNRGKVSSNSAAKSFKVFSKFFGNFKITKLKDNYVEAHTLFAENSLKAAHANIAYQTIQVIPNKLLETTGFSLLILAVAYVLYKYGEAKMVLPIVSMYALSLYRMLPSVNKILDQYNIIFYNQYAVNSVFKDLHKPILEEGNLPLKFEHSITLKNINFFYKMSHPVFEDFNLTIQKGQSVAFIGPSGCGKSTLVDIIMGVLYPNKGEIWIDNQPLNPQNIRSWRQKIGYIPQNIYLFDGNVAENIACGSPLNEERVIEVCKMAHIYDFLSQHRGIETIIGEGGINLSGGQKQRLGIARALYDNPEILVLDEATSALDTPTESKIMDEIYAIAKDKTLLVIAHRLSTIERCDVRVDLGELLAQKPANPAS</sequence>
<dbReference type="HOGENOM" id="CLU_000604_84_3_7"/>
<evidence type="ECO:0000256" key="7">
    <source>
        <dbReference type="SAM" id="Phobius"/>
    </source>
</evidence>
<dbReference type="Pfam" id="PF00005">
    <property type="entry name" value="ABC_tran"/>
    <property type="match status" value="1"/>
</dbReference>
<dbReference type="KEGG" id="hfe:HFELIS_11680"/>
<dbReference type="PROSITE" id="PS00211">
    <property type="entry name" value="ABC_TRANSPORTER_1"/>
    <property type="match status" value="1"/>
</dbReference>
<dbReference type="InterPro" id="IPR003593">
    <property type="entry name" value="AAA+_ATPase"/>
</dbReference>
<dbReference type="Gene3D" id="1.20.1560.10">
    <property type="entry name" value="ABC transporter type 1, transmembrane domain"/>
    <property type="match status" value="1"/>
</dbReference>
<dbReference type="Gene3D" id="3.40.50.300">
    <property type="entry name" value="P-loop containing nucleotide triphosphate hydrolases"/>
    <property type="match status" value="1"/>
</dbReference>
<dbReference type="PROSITE" id="PS50929">
    <property type="entry name" value="ABC_TM1F"/>
    <property type="match status" value="1"/>
</dbReference>
<feature type="transmembrane region" description="Helical" evidence="7">
    <location>
        <begin position="80"/>
        <end position="103"/>
    </location>
</feature>
<keyword evidence="3" id="KW-0547">Nucleotide-binding</keyword>
<dbReference type="SMART" id="SM00382">
    <property type="entry name" value="AAA"/>
    <property type="match status" value="1"/>
</dbReference>
<feature type="domain" description="ABC transmembrane type-1" evidence="9">
    <location>
        <begin position="35"/>
        <end position="334"/>
    </location>
</feature>
<dbReference type="GO" id="GO:0005886">
    <property type="term" value="C:plasma membrane"/>
    <property type="evidence" value="ECO:0007669"/>
    <property type="project" value="UniProtKB-SubCell"/>
</dbReference>
<organism evidence="10 11">
    <name type="scientific">Helicobacter felis (strain ATCC 49179 / CCUG 28539 / NCTC 12436 / CS1)</name>
    <dbReference type="NCBI Taxonomy" id="936155"/>
    <lineage>
        <taxon>Bacteria</taxon>
        <taxon>Pseudomonadati</taxon>
        <taxon>Campylobacterota</taxon>
        <taxon>Epsilonproteobacteria</taxon>
        <taxon>Campylobacterales</taxon>
        <taxon>Helicobacteraceae</taxon>
        <taxon>Helicobacter</taxon>
    </lineage>
</organism>
<dbReference type="eggNOG" id="COG1132">
    <property type="taxonomic scope" value="Bacteria"/>
</dbReference>
<dbReference type="InterPro" id="IPR036640">
    <property type="entry name" value="ABC1_TM_sf"/>
</dbReference>
<dbReference type="PROSITE" id="PS50893">
    <property type="entry name" value="ABC_TRANSPORTER_2"/>
    <property type="match status" value="1"/>
</dbReference>
<protein>
    <submittedName>
        <fullName evidence="10">ABC-type transport protein</fullName>
    </submittedName>
</protein>
<dbReference type="GO" id="GO:0005524">
    <property type="term" value="F:ATP binding"/>
    <property type="evidence" value="ECO:0007669"/>
    <property type="project" value="UniProtKB-KW"/>
</dbReference>
<evidence type="ECO:0000313" key="11">
    <source>
        <dbReference type="Proteomes" id="UP000007934"/>
    </source>
</evidence>
<dbReference type="InterPro" id="IPR017871">
    <property type="entry name" value="ABC_transporter-like_CS"/>
</dbReference>
<dbReference type="PANTHER" id="PTHR24221">
    <property type="entry name" value="ATP-BINDING CASSETTE SUB-FAMILY B"/>
    <property type="match status" value="1"/>
</dbReference>
<dbReference type="InterPro" id="IPR003439">
    <property type="entry name" value="ABC_transporter-like_ATP-bd"/>
</dbReference>
<gene>
    <name evidence="10" type="primary">wlaB</name>
    <name evidence="10" type="ordered locus">Hfelis_11680</name>
</gene>
<keyword evidence="11" id="KW-1185">Reference proteome</keyword>
<dbReference type="InterPro" id="IPR011527">
    <property type="entry name" value="ABC1_TM_dom"/>
</dbReference>
<dbReference type="InterPro" id="IPR027417">
    <property type="entry name" value="P-loop_NTPase"/>
</dbReference>
<dbReference type="GO" id="GO:0034040">
    <property type="term" value="F:ATPase-coupled lipid transmembrane transporter activity"/>
    <property type="evidence" value="ECO:0007669"/>
    <property type="project" value="TreeGrafter"/>
</dbReference>
<keyword evidence="5 7" id="KW-1133">Transmembrane helix</keyword>
<keyword evidence="2 7" id="KW-0812">Transmembrane</keyword>
<dbReference type="CDD" id="cd18553">
    <property type="entry name" value="ABC_6TM_PglK_like"/>
    <property type="match status" value="1"/>
</dbReference>
<evidence type="ECO:0000259" key="8">
    <source>
        <dbReference type="PROSITE" id="PS50893"/>
    </source>
</evidence>
<feature type="domain" description="ABC transporter" evidence="8">
    <location>
        <begin position="366"/>
        <end position="584"/>
    </location>
</feature>
<evidence type="ECO:0000259" key="9">
    <source>
        <dbReference type="PROSITE" id="PS50929"/>
    </source>
</evidence>
<dbReference type="Proteomes" id="UP000007934">
    <property type="component" value="Chromosome"/>
</dbReference>
<evidence type="ECO:0000256" key="1">
    <source>
        <dbReference type="ARBA" id="ARBA00004651"/>
    </source>
</evidence>
<evidence type="ECO:0000313" key="10">
    <source>
        <dbReference type="EMBL" id="CBY83252.1"/>
    </source>
</evidence>
<dbReference type="RefSeq" id="WP_013469616.1">
    <property type="nucleotide sequence ID" value="NC_014810.2"/>
</dbReference>
<dbReference type="InterPro" id="IPR039421">
    <property type="entry name" value="Type_1_exporter"/>
</dbReference>
<accession>E7A925</accession>
<dbReference type="AlphaFoldDB" id="E7A925"/>
<evidence type="ECO:0000256" key="4">
    <source>
        <dbReference type="ARBA" id="ARBA00022840"/>
    </source>
</evidence>
<proteinExistence type="predicted"/>
<dbReference type="GO" id="GO:0016887">
    <property type="term" value="F:ATP hydrolysis activity"/>
    <property type="evidence" value="ECO:0007669"/>
    <property type="project" value="InterPro"/>
</dbReference>
<dbReference type="EMBL" id="FQ670179">
    <property type="protein sequence ID" value="CBY83252.1"/>
    <property type="molecule type" value="Genomic_DNA"/>
</dbReference>
<name>E7A925_HELFC</name>
<dbReference type="SUPFAM" id="SSF90123">
    <property type="entry name" value="ABC transporter transmembrane region"/>
    <property type="match status" value="1"/>
</dbReference>
<dbReference type="OrthoDB" id="9760168at2"/>
<feature type="transmembrane region" description="Helical" evidence="7">
    <location>
        <begin position="193"/>
        <end position="211"/>
    </location>
</feature>
<comment type="subcellular location">
    <subcellularLocation>
        <location evidence="1">Cell membrane</location>
        <topology evidence="1">Multi-pass membrane protein</topology>
    </subcellularLocation>
</comment>
<evidence type="ECO:0000256" key="5">
    <source>
        <dbReference type="ARBA" id="ARBA00022989"/>
    </source>
</evidence>
<dbReference type="PANTHER" id="PTHR24221:SF654">
    <property type="entry name" value="ATP-BINDING CASSETTE SUB-FAMILY B MEMBER 6"/>
    <property type="match status" value="1"/>
</dbReference>
<feature type="transmembrane region" description="Helical" evidence="7">
    <location>
        <begin position="33"/>
        <end position="60"/>
    </location>
</feature>
<evidence type="ECO:0000256" key="3">
    <source>
        <dbReference type="ARBA" id="ARBA00022741"/>
    </source>
</evidence>
<keyword evidence="4" id="KW-0067">ATP-binding</keyword>
<dbReference type="STRING" id="936155.HFELIS_11680"/>
<evidence type="ECO:0000256" key="2">
    <source>
        <dbReference type="ARBA" id="ARBA00022692"/>
    </source>
</evidence>
<dbReference type="GeneID" id="36134801"/>
<dbReference type="SUPFAM" id="SSF52540">
    <property type="entry name" value="P-loop containing nucleoside triphosphate hydrolases"/>
    <property type="match status" value="1"/>
</dbReference>
<keyword evidence="6 7" id="KW-0472">Membrane</keyword>
<feature type="transmembrane region" description="Helical" evidence="7">
    <location>
        <begin position="280"/>
        <end position="298"/>
    </location>
</feature>
<reference evidence="10 11" key="1">
    <citation type="journal article" date="2011" name="Genome Biol. Evol.">
        <title>Comparative whole genome sequence analysis of the carcinogenic bacterial model pathogen Helicobacter felis.</title>
        <authorList>
            <person name="Arnold I.C."/>
            <person name="Zigova Z."/>
            <person name="Holden M."/>
            <person name="Lawley T.D."/>
            <person name="Rad R."/>
            <person name="Dougan G."/>
            <person name="Falkow S."/>
            <person name="Bentley S.D."/>
            <person name="Muller A."/>
        </authorList>
    </citation>
    <scope>NUCLEOTIDE SEQUENCE [LARGE SCALE GENOMIC DNA]</scope>
    <source>
        <strain evidence="11">ATCC 49179 / CCUG 28539 / NCTC 12436 / CS1</strain>
    </source>
</reference>
<evidence type="ECO:0000256" key="6">
    <source>
        <dbReference type="ARBA" id="ARBA00023136"/>
    </source>
</evidence>